<keyword evidence="9" id="KW-0739">Sodium transport</keyword>
<comment type="similarity">
    <text evidence="2 10">Belongs to the sodium:solute symporter (SSF) (TC 2.A.21) family.</text>
</comment>
<evidence type="ECO:0000256" key="8">
    <source>
        <dbReference type="ARBA" id="ARBA00023136"/>
    </source>
</evidence>
<dbReference type="RefSeq" id="WP_115005060.1">
    <property type="nucleotide sequence ID" value="NZ_UGQU01000001.1"/>
</dbReference>
<keyword evidence="9" id="KW-0915">Sodium</keyword>
<sequence length="478" mass="51670">MTLNIQILIPLVLYLFFVFGVAWYAYQKRKAGGFLNEYYVGSRSMGGFVLAMTTVATYVSASSFIGGPGAAYKFGLGWVLLSMIQVPAIWLTLGTLGKKFAMLARQTGSITINDLLFARYQNKVVVWLACVSLLLAFFGMMVVQFIGAGRLLETTLGLPYELSIGVFALVIGLYTFIGGFRAVVLTDTVQGLVMLIGTMLLLGATLVATGGMDNAMTTLHTIDPRLLTPTGVDDKLSATFMLSFWVLVCFGLIGLPHTAVRAMAYKDSRSLHRGILVGTVVMTVLVLGMHLAGVLARAVVPELDVPDKVIPTLMMTVLPPFVAGIFLAAPMAAIMSSIDSMLIQSSSTLIKDLYLSIKPDAIHNEAKIKRYSTTLTLGFTVILAVVAMLNPPDMLIWLNLLSFGGLEATFLWVLVFGLYYKKANATGAIWSMVAGLMSYVVIAYFKIALWDLHAVVPALVIGLVAFLVGNKVGEIKKV</sequence>
<dbReference type="GO" id="GO:0005886">
    <property type="term" value="C:plasma membrane"/>
    <property type="evidence" value="ECO:0007669"/>
    <property type="project" value="TreeGrafter"/>
</dbReference>
<feature type="transmembrane region" description="Helical" evidence="11">
    <location>
        <begin position="452"/>
        <end position="469"/>
    </location>
</feature>
<name>A0A378T7H8_MORLA</name>
<dbReference type="GO" id="GO:0015233">
    <property type="term" value="F:pantothenate transmembrane transporter activity"/>
    <property type="evidence" value="ECO:0007669"/>
    <property type="project" value="InterPro"/>
</dbReference>
<dbReference type="Gene3D" id="1.20.1730.10">
    <property type="entry name" value="Sodium/glucose cotransporter"/>
    <property type="match status" value="1"/>
</dbReference>
<dbReference type="GO" id="GO:0015081">
    <property type="term" value="F:sodium ion transmembrane transporter activity"/>
    <property type="evidence" value="ECO:0007669"/>
    <property type="project" value="InterPro"/>
</dbReference>
<dbReference type="InterPro" id="IPR001734">
    <property type="entry name" value="Na/solute_symporter"/>
</dbReference>
<gene>
    <name evidence="12" type="primary">panF</name>
    <name evidence="12" type="ORF">NCTC10359_00423</name>
</gene>
<dbReference type="CDD" id="cd10327">
    <property type="entry name" value="SLC5sbd_PanF"/>
    <property type="match status" value="1"/>
</dbReference>
<organism evidence="12 13">
    <name type="scientific">Moraxella lacunata</name>
    <dbReference type="NCBI Taxonomy" id="477"/>
    <lineage>
        <taxon>Bacteria</taxon>
        <taxon>Pseudomonadati</taxon>
        <taxon>Pseudomonadota</taxon>
        <taxon>Gammaproteobacteria</taxon>
        <taxon>Moraxellales</taxon>
        <taxon>Moraxellaceae</taxon>
        <taxon>Moraxella</taxon>
    </lineage>
</organism>
<feature type="transmembrane region" description="Helical" evidence="11">
    <location>
        <begin position="192"/>
        <end position="216"/>
    </location>
</feature>
<keyword evidence="5 11" id="KW-0812">Transmembrane</keyword>
<evidence type="ECO:0000313" key="13">
    <source>
        <dbReference type="Proteomes" id="UP000254437"/>
    </source>
</evidence>
<dbReference type="InterPro" id="IPR018212">
    <property type="entry name" value="Na/solute_symporter_CS"/>
</dbReference>
<evidence type="ECO:0000256" key="2">
    <source>
        <dbReference type="ARBA" id="ARBA00006434"/>
    </source>
</evidence>
<feature type="transmembrane region" description="Helical" evidence="11">
    <location>
        <begin position="312"/>
        <end position="334"/>
    </location>
</feature>
<feature type="transmembrane region" description="Helical" evidence="11">
    <location>
        <begin position="124"/>
        <end position="146"/>
    </location>
</feature>
<evidence type="ECO:0000256" key="11">
    <source>
        <dbReference type="SAM" id="Phobius"/>
    </source>
</evidence>
<dbReference type="PROSITE" id="PS00456">
    <property type="entry name" value="NA_SOLUT_SYMP_1"/>
    <property type="match status" value="1"/>
</dbReference>
<keyword evidence="6" id="KW-0769">Symport</keyword>
<keyword evidence="3" id="KW-0813">Transport</keyword>
<keyword evidence="7 11" id="KW-1133">Transmembrane helix</keyword>
<dbReference type="InterPro" id="IPR011849">
    <property type="entry name" value="Na/pantothenate_symporter"/>
</dbReference>
<dbReference type="STRING" id="477.A9309_02400"/>
<feature type="transmembrane region" description="Helical" evidence="11">
    <location>
        <begin position="6"/>
        <end position="26"/>
    </location>
</feature>
<feature type="transmembrane region" description="Helical" evidence="11">
    <location>
        <begin position="77"/>
        <end position="96"/>
    </location>
</feature>
<dbReference type="EMBL" id="UGQU01000001">
    <property type="protein sequence ID" value="STZ55825.1"/>
    <property type="molecule type" value="Genomic_DNA"/>
</dbReference>
<protein>
    <submittedName>
        <fullName evidence="12">Pantothenate permease</fullName>
    </submittedName>
</protein>
<evidence type="ECO:0000256" key="6">
    <source>
        <dbReference type="ARBA" id="ARBA00022847"/>
    </source>
</evidence>
<evidence type="ECO:0000256" key="3">
    <source>
        <dbReference type="ARBA" id="ARBA00022448"/>
    </source>
</evidence>
<dbReference type="AlphaFoldDB" id="A0A378T7H8"/>
<accession>A0A378T7H8</accession>
<dbReference type="GO" id="GO:0015293">
    <property type="term" value="F:symporter activity"/>
    <property type="evidence" value="ECO:0007669"/>
    <property type="project" value="UniProtKB-KW"/>
</dbReference>
<feature type="transmembrane region" description="Helical" evidence="11">
    <location>
        <begin position="395"/>
        <end position="420"/>
    </location>
</feature>
<dbReference type="GO" id="GO:0036376">
    <property type="term" value="P:sodium ion export across plasma membrane"/>
    <property type="evidence" value="ECO:0007669"/>
    <property type="project" value="InterPro"/>
</dbReference>
<proteinExistence type="inferred from homology"/>
<dbReference type="Proteomes" id="UP000254437">
    <property type="component" value="Unassembled WGS sequence"/>
</dbReference>
<dbReference type="PROSITE" id="PS50283">
    <property type="entry name" value="NA_SOLUT_SYMP_3"/>
    <property type="match status" value="1"/>
</dbReference>
<dbReference type="PROSITE" id="PS00457">
    <property type="entry name" value="NA_SOLUT_SYMP_2"/>
    <property type="match status" value="1"/>
</dbReference>
<reference evidence="12 13" key="1">
    <citation type="submission" date="2018-06" db="EMBL/GenBank/DDBJ databases">
        <authorList>
            <consortium name="Pathogen Informatics"/>
            <person name="Doyle S."/>
        </authorList>
    </citation>
    <scope>NUCLEOTIDE SEQUENCE [LARGE SCALE GENOMIC DNA]</scope>
    <source>
        <strain evidence="12 13">NCTC10359</strain>
    </source>
</reference>
<feature type="transmembrane region" description="Helical" evidence="11">
    <location>
        <begin position="236"/>
        <end position="255"/>
    </location>
</feature>
<evidence type="ECO:0000256" key="1">
    <source>
        <dbReference type="ARBA" id="ARBA00004141"/>
    </source>
</evidence>
<dbReference type="InterPro" id="IPR038377">
    <property type="entry name" value="Na/Glc_symporter_sf"/>
</dbReference>
<feature type="transmembrane region" description="Helical" evidence="11">
    <location>
        <begin position="427"/>
        <end position="446"/>
    </location>
</feature>
<keyword evidence="4" id="KW-1003">Cell membrane</keyword>
<dbReference type="NCBIfam" id="TIGR00813">
    <property type="entry name" value="sss"/>
    <property type="match status" value="1"/>
</dbReference>
<keyword evidence="8 11" id="KW-0472">Membrane</keyword>
<feature type="transmembrane region" description="Helical" evidence="11">
    <location>
        <begin position="371"/>
        <end position="389"/>
    </location>
</feature>
<dbReference type="InterPro" id="IPR050277">
    <property type="entry name" value="Sodium:Solute_Symporter"/>
</dbReference>
<evidence type="ECO:0000256" key="7">
    <source>
        <dbReference type="ARBA" id="ARBA00022989"/>
    </source>
</evidence>
<feature type="transmembrane region" description="Helical" evidence="11">
    <location>
        <begin position="47"/>
        <end position="65"/>
    </location>
</feature>
<evidence type="ECO:0000256" key="4">
    <source>
        <dbReference type="ARBA" id="ARBA00022475"/>
    </source>
</evidence>
<evidence type="ECO:0000256" key="10">
    <source>
        <dbReference type="RuleBase" id="RU362091"/>
    </source>
</evidence>
<keyword evidence="9" id="KW-0406">Ion transport</keyword>
<comment type="subcellular location">
    <subcellularLocation>
        <location evidence="1">Membrane</location>
        <topology evidence="1">Multi-pass membrane protein</topology>
    </subcellularLocation>
</comment>
<dbReference type="NCBIfam" id="TIGR02119">
    <property type="entry name" value="panF"/>
    <property type="match status" value="1"/>
</dbReference>
<evidence type="ECO:0000256" key="9">
    <source>
        <dbReference type="ARBA" id="ARBA00023201"/>
    </source>
</evidence>
<evidence type="ECO:0000256" key="5">
    <source>
        <dbReference type="ARBA" id="ARBA00022692"/>
    </source>
</evidence>
<dbReference type="Pfam" id="PF00474">
    <property type="entry name" value="SSF"/>
    <property type="match status" value="1"/>
</dbReference>
<feature type="transmembrane region" description="Helical" evidence="11">
    <location>
        <begin position="275"/>
        <end position="300"/>
    </location>
</feature>
<feature type="transmembrane region" description="Helical" evidence="11">
    <location>
        <begin position="158"/>
        <end position="180"/>
    </location>
</feature>
<dbReference type="PANTHER" id="PTHR48086:SF4">
    <property type="entry name" value="SODIUM_PANTOTHENATE SYMPORTER"/>
    <property type="match status" value="1"/>
</dbReference>
<evidence type="ECO:0000313" key="12">
    <source>
        <dbReference type="EMBL" id="STZ55825.1"/>
    </source>
</evidence>
<dbReference type="PANTHER" id="PTHR48086">
    <property type="entry name" value="SODIUM/PROLINE SYMPORTER-RELATED"/>
    <property type="match status" value="1"/>
</dbReference>